<reference evidence="9 10" key="1">
    <citation type="submission" date="2016-11" db="EMBL/GenBank/DDBJ databases">
        <authorList>
            <person name="Varghese N."/>
            <person name="Submissions S."/>
        </authorList>
    </citation>
    <scope>NUCLEOTIDE SEQUENCE [LARGE SCALE GENOMIC DNA]</scope>
    <source>
        <strain evidence="9 10">DSM 20664</strain>
    </source>
</reference>
<dbReference type="Proteomes" id="UP000185093">
    <property type="component" value="Unassembled WGS sequence"/>
</dbReference>
<evidence type="ECO:0000256" key="6">
    <source>
        <dbReference type="SAM" id="Coils"/>
    </source>
</evidence>
<dbReference type="EMBL" id="FSQZ01000001">
    <property type="protein sequence ID" value="SIN64744.1"/>
    <property type="molecule type" value="Genomic_DNA"/>
</dbReference>
<keyword evidence="6" id="KW-0175">Coiled coil</keyword>
<name>A0ABY1JC70_9BACT</name>
<comment type="similarity">
    <text evidence="1 5">Belongs to the MreC family.</text>
</comment>
<protein>
    <recommendedName>
        <fullName evidence="2 5">Cell shape-determining protein MreC</fullName>
    </recommendedName>
    <alternativeName>
        <fullName evidence="4 5">Cell shape protein MreC</fullName>
    </alternativeName>
</protein>
<evidence type="ECO:0000256" key="3">
    <source>
        <dbReference type="ARBA" id="ARBA00022960"/>
    </source>
</evidence>
<evidence type="ECO:0000313" key="10">
    <source>
        <dbReference type="Proteomes" id="UP000185093"/>
    </source>
</evidence>
<evidence type="ECO:0000313" key="9">
    <source>
        <dbReference type="EMBL" id="SIN64744.1"/>
    </source>
</evidence>
<dbReference type="PANTHER" id="PTHR34138">
    <property type="entry name" value="CELL SHAPE-DETERMINING PROTEIN MREC"/>
    <property type="match status" value="1"/>
</dbReference>
<keyword evidence="7" id="KW-0812">Transmembrane</keyword>
<dbReference type="Gene3D" id="2.40.10.340">
    <property type="entry name" value="Rod shape-determining protein MreC, domain 1"/>
    <property type="match status" value="1"/>
</dbReference>
<organism evidence="9 10">
    <name type="scientific">Acetomicrobium flavidum</name>
    <dbReference type="NCBI Taxonomy" id="49896"/>
    <lineage>
        <taxon>Bacteria</taxon>
        <taxon>Thermotogati</taxon>
        <taxon>Synergistota</taxon>
        <taxon>Synergistia</taxon>
        <taxon>Synergistales</taxon>
        <taxon>Acetomicrobiaceae</taxon>
        <taxon>Acetomicrobium</taxon>
    </lineage>
</organism>
<dbReference type="InterPro" id="IPR007221">
    <property type="entry name" value="MreC"/>
</dbReference>
<evidence type="ECO:0000256" key="1">
    <source>
        <dbReference type="ARBA" id="ARBA00009369"/>
    </source>
</evidence>
<dbReference type="PIRSF" id="PIRSF038471">
    <property type="entry name" value="MreC"/>
    <property type="match status" value="1"/>
</dbReference>
<feature type="coiled-coil region" evidence="6">
    <location>
        <begin position="62"/>
        <end position="96"/>
    </location>
</feature>
<keyword evidence="7" id="KW-0472">Membrane</keyword>
<gene>
    <name evidence="9" type="ORF">SAMN05444368_0661</name>
</gene>
<sequence>MRGRKFSEFWQLGIALIAFSVLLMATIGYNSEFDLKARDGFYRAVRYLELPAVVLKDVAGGVLLLSEEKRSLLETIDSLQRENIALRVQLNNLQSLKELNDPGTPIAFKAGVNTLKARIIYRHPGWWWRYISVDRGGADGVKRGMPVLSGKYVVGRVFLAEDRTSIVELITSPDLRMPVVVEETRDIGVLSGNGKGKMVLSYMPKDVPLQQGMKVVSAFAMDNFLPGLLVGTVEGIQEESNEDDFRSYDIKPSADLSQLRSVTILEVM</sequence>
<comment type="caution">
    <text evidence="9">The sequence shown here is derived from an EMBL/GenBank/DDBJ whole genome shotgun (WGS) entry which is preliminary data.</text>
</comment>
<feature type="transmembrane region" description="Helical" evidence="7">
    <location>
        <begin position="12"/>
        <end position="29"/>
    </location>
</feature>
<dbReference type="InterPro" id="IPR042177">
    <property type="entry name" value="Cell/Rod_1"/>
</dbReference>
<evidence type="ECO:0000256" key="5">
    <source>
        <dbReference type="PIRNR" id="PIRNR038471"/>
    </source>
</evidence>
<dbReference type="RefSeq" id="WP_074199259.1">
    <property type="nucleotide sequence ID" value="NZ_FSQZ01000001.1"/>
</dbReference>
<keyword evidence="3 5" id="KW-0133">Cell shape</keyword>
<dbReference type="InterPro" id="IPR042175">
    <property type="entry name" value="Cell/Rod_MreC_2"/>
</dbReference>
<dbReference type="Gene3D" id="2.40.10.350">
    <property type="entry name" value="Rod shape-determining protein MreC, domain 2"/>
    <property type="match status" value="1"/>
</dbReference>
<evidence type="ECO:0000256" key="4">
    <source>
        <dbReference type="ARBA" id="ARBA00032089"/>
    </source>
</evidence>
<evidence type="ECO:0000256" key="7">
    <source>
        <dbReference type="SAM" id="Phobius"/>
    </source>
</evidence>
<dbReference type="InterPro" id="IPR055342">
    <property type="entry name" value="MreC_beta-barrel_core"/>
</dbReference>
<keyword evidence="10" id="KW-1185">Reference proteome</keyword>
<dbReference type="Pfam" id="PF04085">
    <property type="entry name" value="MreC"/>
    <property type="match status" value="1"/>
</dbReference>
<evidence type="ECO:0000259" key="8">
    <source>
        <dbReference type="Pfam" id="PF04085"/>
    </source>
</evidence>
<accession>A0ABY1JC70</accession>
<proteinExistence type="inferred from homology"/>
<keyword evidence="7" id="KW-1133">Transmembrane helix</keyword>
<dbReference type="PANTHER" id="PTHR34138:SF1">
    <property type="entry name" value="CELL SHAPE-DETERMINING PROTEIN MREC"/>
    <property type="match status" value="1"/>
</dbReference>
<feature type="domain" description="Rod shape-determining protein MreC beta-barrel core" evidence="8">
    <location>
        <begin position="119"/>
        <end position="265"/>
    </location>
</feature>
<evidence type="ECO:0000256" key="2">
    <source>
        <dbReference type="ARBA" id="ARBA00013855"/>
    </source>
</evidence>
<comment type="function">
    <text evidence="5">Involved in formation and maintenance of cell shape.</text>
</comment>